<keyword evidence="4" id="KW-0012">Acyltransferase</keyword>
<dbReference type="Pfam" id="PF00155">
    <property type="entry name" value="Aminotran_1_2"/>
    <property type="match status" value="1"/>
</dbReference>
<dbReference type="RefSeq" id="XP_025434628.1">
    <property type="nucleotide sequence ID" value="XM_025577900.1"/>
</dbReference>
<dbReference type="Gene3D" id="3.90.1150.10">
    <property type="entry name" value="Aspartate Aminotransferase, domain 1"/>
    <property type="match status" value="1"/>
</dbReference>
<dbReference type="Gene3D" id="3.40.640.10">
    <property type="entry name" value="Type I PLP-dependent aspartate aminotransferase-like (Major domain)"/>
    <property type="match status" value="1"/>
</dbReference>
<keyword evidence="3" id="KW-0808">Transferase</keyword>
<proteinExistence type="inferred from homology"/>
<dbReference type="InterPro" id="IPR004839">
    <property type="entry name" value="Aminotransferase_I/II_large"/>
</dbReference>
<evidence type="ECO:0000256" key="4">
    <source>
        <dbReference type="ARBA" id="ARBA00023315"/>
    </source>
</evidence>
<dbReference type="GO" id="GO:0006783">
    <property type="term" value="P:heme biosynthetic process"/>
    <property type="evidence" value="ECO:0007669"/>
    <property type="project" value="TreeGrafter"/>
</dbReference>
<dbReference type="PANTHER" id="PTHR13693:SF102">
    <property type="entry name" value="2-AMINO-3-KETOBUTYRATE COENZYME A LIGASE, MITOCHONDRIAL"/>
    <property type="match status" value="1"/>
</dbReference>
<dbReference type="EMBL" id="KZ821221">
    <property type="protein sequence ID" value="PYH48646.1"/>
    <property type="molecule type" value="Genomic_DNA"/>
</dbReference>
<organism evidence="6 7">
    <name type="scientific">Aspergillus saccharolyticus JOP 1030-1</name>
    <dbReference type="NCBI Taxonomy" id="1450539"/>
    <lineage>
        <taxon>Eukaryota</taxon>
        <taxon>Fungi</taxon>
        <taxon>Dikarya</taxon>
        <taxon>Ascomycota</taxon>
        <taxon>Pezizomycotina</taxon>
        <taxon>Eurotiomycetes</taxon>
        <taxon>Eurotiomycetidae</taxon>
        <taxon>Eurotiales</taxon>
        <taxon>Aspergillaceae</taxon>
        <taxon>Aspergillus</taxon>
        <taxon>Aspergillus subgen. Circumdati</taxon>
    </lineage>
</organism>
<accession>A0A318ZMD0</accession>
<dbReference type="SUPFAM" id="SSF53383">
    <property type="entry name" value="PLP-dependent transferases"/>
    <property type="match status" value="1"/>
</dbReference>
<dbReference type="InterPro" id="IPR015421">
    <property type="entry name" value="PyrdxlP-dep_Trfase_major"/>
</dbReference>
<protein>
    <recommendedName>
        <fullName evidence="5">Aminotransferase class I/classII large domain-containing protein</fullName>
    </recommendedName>
</protein>
<gene>
    <name evidence="6" type="ORF">BP01DRAFT_389234</name>
</gene>
<dbReference type="InterPro" id="IPR015422">
    <property type="entry name" value="PyrdxlP-dep_Trfase_small"/>
</dbReference>
<dbReference type="GO" id="GO:0003870">
    <property type="term" value="F:5-aminolevulinate synthase activity"/>
    <property type="evidence" value="ECO:0007669"/>
    <property type="project" value="TreeGrafter"/>
</dbReference>
<evidence type="ECO:0000259" key="5">
    <source>
        <dbReference type="Pfam" id="PF00155"/>
    </source>
</evidence>
<evidence type="ECO:0000256" key="1">
    <source>
        <dbReference type="ARBA" id="ARBA00001933"/>
    </source>
</evidence>
<keyword evidence="7" id="KW-1185">Reference proteome</keyword>
<reference evidence="6 7" key="1">
    <citation type="submission" date="2016-12" db="EMBL/GenBank/DDBJ databases">
        <title>The genomes of Aspergillus section Nigri reveals drivers in fungal speciation.</title>
        <authorList>
            <consortium name="DOE Joint Genome Institute"/>
            <person name="Vesth T.C."/>
            <person name="Nybo J."/>
            <person name="Theobald S."/>
            <person name="Brandl J."/>
            <person name="Frisvad J.C."/>
            <person name="Nielsen K.F."/>
            <person name="Lyhne E.K."/>
            <person name="Kogle M.E."/>
            <person name="Kuo A."/>
            <person name="Riley R."/>
            <person name="Clum A."/>
            <person name="Nolan M."/>
            <person name="Lipzen A."/>
            <person name="Salamov A."/>
            <person name="Henrissat B."/>
            <person name="Wiebenga A."/>
            <person name="De Vries R.P."/>
            <person name="Grigoriev I.V."/>
            <person name="Mortensen U.H."/>
            <person name="Andersen M.R."/>
            <person name="Baker S.E."/>
        </authorList>
    </citation>
    <scope>NUCLEOTIDE SEQUENCE [LARGE SCALE GENOMIC DNA]</scope>
    <source>
        <strain evidence="6 7">JOP 1030-1</strain>
    </source>
</reference>
<evidence type="ECO:0000256" key="2">
    <source>
        <dbReference type="ARBA" id="ARBA00008392"/>
    </source>
</evidence>
<dbReference type="STRING" id="1450539.A0A318ZMD0"/>
<sequence>MTPRACSEMSLGPKFRHVRLKSFPHPSLRPGLLSFERESRGLVHISTNIYPHTGTTLLGSTVDIISGTLGQAFGGAGGYIAGSSSLVDYICSVAPGLILTTAFPPIEYQRASAADRVLLQIHTRVLKAKLRA</sequence>
<dbReference type="AlphaFoldDB" id="A0A318ZMD0"/>
<dbReference type="InterPro" id="IPR050087">
    <property type="entry name" value="AON_synthase_class-II"/>
</dbReference>
<dbReference type="GO" id="GO:0030170">
    <property type="term" value="F:pyridoxal phosphate binding"/>
    <property type="evidence" value="ECO:0007669"/>
    <property type="project" value="InterPro"/>
</dbReference>
<feature type="domain" description="Aminotransferase class I/classII large" evidence="5">
    <location>
        <begin position="60"/>
        <end position="125"/>
    </location>
</feature>
<dbReference type="Proteomes" id="UP000248349">
    <property type="component" value="Unassembled WGS sequence"/>
</dbReference>
<evidence type="ECO:0000313" key="6">
    <source>
        <dbReference type="EMBL" id="PYH48646.1"/>
    </source>
</evidence>
<comment type="similarity">
    <text evidence="2">Belongs to the class-II pyridoxal-phosphate-dependent aminotransferase family.</text>
</comment>
<name>A0A318ZMD0_9EURO</name>
<dbReference type="InterPro" id="IPR015424">
    <property type="entry name" value="PyrdxlP-dep_Trfase"/>
</dbReference>
<evidence type="ECO:0000313" key="7">
    <source>
        <dbReference type="Proteomes" id="UP000248349"/>
    </source>
</evidence>
<dbReference type="GeneID" id="37079129"/>
<dbReference type="GO" id="GO:0005739">
    <property type="term" value="C:mitochondrion"/>
    <property type="evidence" value="ECO:0007669"/>
    <property type="project" value="TreeGrafter"/>
</dbReference>
<comment type="cofactor">
    <cofactor evidence="1">
        <name>pyridoxal 5'-phosphate</name>
        <dbReference type="ChEBI" id="CHEBI:597326"/>
    </cofactor>
</comment>
<evidence type="ECO:0000256" key="3">
    <source>
        <dbReference type="ARBA" id="ARBA00022679"/>
    </source>
</evidence>
<dbReference type="PANTHER" id="PTHR13693">
    <property type="entry name" value="CLASS II AMINOTRANSFERASE/8-AMINO-7-OXONONANOATE SYNTHASE"/>
    <property type="match status" value="1"/>
</dbReference>